<dbReference type="GO" id="GO:0016884">
    <property type="term" value="F:carbon-nitrogen ligase activity, with glutamine as amido-N-donor"/>
    <property type="evidence" value="ECO:0007669"/>
    <property type="project" value="InterPro"/>
</dbReference>
<evidence type="ECO:0000313" key="2">
    <source>
        <dbReference type="Proteomes" id="UP001054857"/>
    </source>
</evidence>
<proteinExistence type="predicted"/>
<dbReference type="InterPro" id="IPR042184">
    <property type="entry name" value="YqeY/Aim41_N"/>
</dbReference>
<comment type="caution">
    <text evidence="1">The sequence shown here is derived from an EMBL/GenBank/DDBJ whole genome shotgun (WGS) entry which is preliminary data.</text>
</comment>
<dbReference type="SUPFAM" id="SSF89095">
    <property type="entry name" value="GatB/YqeY motif"/>
    <property type="match status" value="1"/>
</dbReference>
<keyword evidence="2" id="KW-1185">Reference proteome</keyword>
<dbReference type="Gene3D" id="1.10.1510.10">
    <property type="entry name" value="Uncharacterised protein YqeY/AIM41 PF09424, N-terminal domain"/>
    <property type="match status" value="1"/>
</dbReference>
<dbReference type="InterPro" id="IPR019004">
    <property type="entry name" value="YqeY/Aim41"/>
</dbReference>
<protein>
    <recommendedName>
        <fullName evidence="3">Glutamyl-tRNA amidotransferase</fullName>
    </recommendedName>
</protein>
<dbReference type="Pfam" id="PF09424">
    <property type="entry name" value="YqeY"/>
    <property type="match status" value="1"/>
</dbReference>
<dbReference type="PANTHER" id="PTHR28055:SF1">
    <property type="entry name" value="ALTERED INHERITANCE OF MITOCHONDRIA PROTEIN 41, MITOCHONDRIAL"/>
    <property type="match status" value="1"/>
</dbReference>
<evidence type="ECO:0008006" key="3">
    <source>
        <dbReference type="Google" id="ProtNLM"/>
    </source>
</evidence>
<gene>
    <name evidence="1" type="ORF">Agub_g8296</name>
</gene>
<dbReference type="PANTHER" id="PTHR28055">
    <property type="entry name" value="ALTERED INHERITANCE OF MITOCHONDRIA PROTEIN 41, MITOCHONDRIAL"/>
    <property type="match status" value="1"/>
</dbReference>
<dbReference type="Gene3D" id="1.10.10.410">
    <property type="match status" value="1"/>
</dbReference>
<accession>A0AAD3DRF2</accession>
<dbReference type="InterPro" id="IPR003789">
    <property type="entry name" value="Asn/Gln_tRNA_amidoTrase-B-like"/>
</dbReference>
<evidence type="ECO:0000313" key="1">
    <source>
        <dbReference type="EMBL" id="GFR46679.1"/>
    </source>
</evidence>
<dbReference type="AlphaFoldDB" id="A0AAD3DRF2"/>
<sequence>MLKLGPASTRCCHAFASMACIPASARLSSAASIPRTSYIPHRVIQTQRPSHRFSQFRRQQRPLDYSFSRGFAAAAAAASDGAAAATLVDRIKADMKTAMKAKDQPRLEAIRFLNAAIKQREIELREGGGAVTDQEVVKVIQKLVKQRRDSIESYRSGGREDLVAKEQSELSLLEGYLPAMMGAAEVEQLVEQVIAELGLSGPKAMGPVMKAVMARAGGRADSKTVSDAAKARLAGGGK</sequence>
<dbReference type="InterPro" id="IPR023168">
    <property type="entry name" value="GatB_Yqey_C_2"/>
</dbReference>
<dbReference type="EMBL" id="BMAR01000015">
    <property type="protein sequence ID" value="GFR46679.1"/>
    <property type="molecule type" value="Genomic_DNA"/>
</dbReference>
<reference evidence="1 2" key="1">
    <citation type="journal article" date="2021" name="Sci. Rep.">
        <title>Genome sequencing of the multicellular alga Astrephomene provides insights into convergent evolution of germ-soma differentiation.</title>
        <authorList>
            <person name="Yamashita S."/>
            <person name="Yamamoto K."/>
            <person name="Matsuzaki R."/>
            <person name="Suzuki S."/>
            <person name="Yamaguchi H."/>
            <person name="Hirooka S."/>
            <person name="Minakuchi Y."/>
            <person name="Miyagishima S."/>
            <person name="Kawachi M."/>
            <person name="Toyoda A."/>
            <person name="Nozaki H."/>
        </authorList>
    </citation>
    <scope>NUCLEOTIDE SEQUENCE [LARGE SCALE GENOMIC DNA]</scope>
    <source>
        <strain evidence="1 2">NIES-4017</strain>
    </source>
</reference>
<organism evidence="1 2">
    <name type="scientific">Astrephomene gubernaculifera</name>
    <dbReference type="NCBI Taxonomy" id="47775"/>
    <lineage>
        <taxon>Eukaryota</taxon>
        <taxon>Viridiplantae</taxon>
        <taxon>Chlorophyta</taxon>
        <taxon>core chlorophytes</taxon>
        <taxon>Chlorophyceae</taxon>
        <taxon>CS clade</taxon>
        <taxon>Chlamydomonadales</taxon>
        <taxon>Astrephomenaceae</taxon>
        <taxon>Astrephomene</taxon>
    </lineage>
</organism>
<dbReference type="Proteomes" id="UP001054857">
    <property type="component" value="Unassembled WGS sequence"/>
</dbReference>
<name>A0AAD3DRF2_9CHLO</name>